<evidence type="ECO:0000256" key="2">
    <source>
        <dbReference type="ARBA" id="ARBA00004173"/>
    </source>
</evidence>
<protein>
    <recommendedName>
        <fullName evidence="15">Sulfide:quinone oxidoreductase, mitochondrial</fullName>
        <ecNumber evidence="14">1.8.5.8</ecNumber>
    </recommendedName>
    <alternativeName>
        <fullName evidence="16">Sulfide quinone oxidoreductase</fullName>
    </alternativeName>
</protein>
<evidence type="ECO:0000256" key="14">
    <source>
        <dbReference type="ARBA" id="ARBA00066447"/>
    </source>
</evidence>
<comment type="catalytic activity">
    <reaction evidence="9">
        <text>ubiquinone-10 + hydrogen sulfide + sulfite + 2 H(+) = ubiquinol-10 + thiosulfate</text>
        <dbReference type="Rhea" id="RHEA:38359"/>
        <dbReference type="ChEBI" id="CHEBI:15378"/>
        <dbReference type="ChEBI" id="CHEBI:17359"/>
        <dbReference type="ChEBI" id="CHEBI:29919"/>
        <dbReference type="ChEBI" id="CHEBI:33542"/>
        <dbReference type="ChEBI" id="CHEBI:46245"/>
        <dbReference type="ChEBI" id="CHEBI:64183"/>
    </reaction>
    <physiologicalReaction direction="left-to-right" evidence="9">
        <dbReference type="Rhea" id="RHEA:38360"/>
    </physiologicalReaction>
</comment>
<dbReference type="InterPro" id="IPR015904">
    <property type="entry name" value="Sulphide_quinone_reductase"/>
</dbReference>
<dbReference type="InterPro" id="IPR036188">
    <property type="entry name" value="FAD/NAD-bd_sf"/>
</dbReference>
<dbReference type="EMBL" id="NCKU01000634">
    <property type="protein sequence ID" value="RWS14732.1"/>
    <property type="molecule type" value="Genomic_DNA"/>
</dbReference>
<dbReference type="PANTHER" id="PTHR10632:SF2">
    <property type="entry name" value="SULFIDE:QUINONE OXIDOREDUCTASE, MITOCHONDRIAL"/>
    <property type="match status" value="1"/>
</dbReference>
<reference evidence="17 18" key="1">
    <citation type="journal article" date="2018" name="Gigascience">
        <title>Genomes of trombidid mites reveal novel predicted allergens and laterally-transferred genes associated with secondary metabolism.</title>
        <authorList>
            <person name="Dong X."/>
            <person name="Chaisiri K."/>
            <person name="Xia D."/>
            <person name="Armstrong S.D."/>
            <person name="Fang Y."/>
            <person name="Donnelly M.J."/>
            <person name="Kadowaki T."/>
            <person name="McGarry J.W."/>
            <person name="Darby A.C."/>
            <person name="Makepeace B.L."/>
        </authorList>
    </citation>
    <scope>NUCLEOTIDE SEQUENCE [LARGE SCALE GENOMIC DNA]</scope>
    <source>
        <strain evidence="17">UoL-WK</strain>
    </source>
</reference>
<comment type="subcellular location">
    <subcellularLocation>
        <location evidence="2">Mitochondrion</location>
    </subcellularLocation>
</comment>
<comment type="caution">
    <text evidence="17">The sequence shown here is derived from an EMBL/GenBank/DDBJ whole genome shotgun (WGS) entry which is preliminary data.</text>
</comment>
<evidence type="ECO:0000256" key="1">
    <source>
        <dbReference type="ARBA" id="ARBA00001974"/>
    </source>
</evidence>
<dbReference type="EC" id="1.8.5.8" evidence="14"/>
<evidence type="ECO:0000256" key="12">
    <source>
        <dbReference type="ARBA" id="ARBA00059167"/>
    </source>
</evidence>
<dbReference type="Proteomes" id="UP000285301">
    <property type="component" value="Unassembled WGS sequence"/>
</dbReference>
<evidence type="ECO:0000256" key="9">
    <source>
        <dbReference type="ARBA" id="ARBA00051038"/>
    </source>
</evidence>
<dbReference type="STRING" id="1965070.A0A443RHI1"/>
<evidence type="ECO:0000256" key="16">
    <source>
        <dbReference type="ARBA" id="ARBA00082958"/>
    </source>
</evidence>
<accession>A0A443RHI1</accession>
<evidence type="ECO:0000313" key="18">
    <source>
        <dbReference type="Proteomes" id="UP000285301"/>
    </source>
</evidence>
<keyword evidence="18" id="KW-1185">Reference proteome</keyword>
<evidence type="ECO:0000256" key="10">
    <source>
        <dbReference type="ARBA" id="ARBA00052810"/>
    </source>
</evidence>
<comment type="catalytic activity">
    <reaction evidence="11">
        <text>a quinone + hydrogen sulfide + glutathione + H(+) = S-sulfanylglutathione + a quinol</text>
        <dbReference type="Rhea" id="RHEA:55156"/>
        <dbReference type="ChEBI" id="CHEBI:15378"/>
        <dbReference type="ChEBI" id="CHEBI:24646"/>
        <dbReference type="ChEBI" id="CHEBI:29919"/>
        <dbReference type="ChEBI" id="CHEBI:57925"/>
        <dbReference type="ChEBI" id="CHEBI:58905"/>
        <dbReference type="ChEBI" id="CHEBI:132124"/>
        <dbReference type="EC" id="1.8.5.8"/>
    </reaction>
    <physiologicalReaction direction="left-to-right" evidence="11">
        <dbReference type="Rhea" id="RHEA:55157"/>
    </physiologicalReaction>
</comment>
<evidence type="ECO:0000256" key="4">
    <source>
        <dbReference type="ARBA" id="ARBA00022719"/>
    </source>
</evidence>
<evidence type="ECO:0000256" key="5">
    <source>
        <dbReference type="ARBA" id="ARBA00022827"/>
    </source>
</evidence>
<dbReference type="GO" id="GO:0070221">
    <property type="term" value="P:sulfide oxidation, using sulfide:quinone oxidoreductase"/>
    <property type="evidence" value="ECO:0007669"/>
    <property type="project" value="TreeGrafter"/>
</dbReference>
<name>A0A443RHI1_9ACAR</name>
<dbReference type="OrthoDB" id="5376590at2759"/>
<keyword evidence="5" id="KW-0274">FAD</keyword>
<evidence type="ECO:0000256" key="11">
    <source>
        <dbReference type="ARBA" id="ARBA00052986"/>
    </source>
</evidence>
<dbReference type="SUPFAM" id="SSF51905">
    <property type="entry name" value="FAD/NAD(P)-binding domain"/>
    <property type="match status" value="2"/>
</dbReference>
<dbReference type="GO" id="GO:0048038">
    <property type="term" value="F:quinone binding"/>
    <property type="evidence" value="ECO:0007669"/>
    <property type="project" value="UniProtKB-KW"/>
</dbReference>
<dbReference type="GO" id="GO:0106436">
    <property type="term" value="F:glutathione-dependent sulfide quinone oxidoreductase activity"/>
    <property type="evidence" value="ECO:0007669"/>
    <property type="project" value="UniProtKB-EC"/>
</dbReference>
<dbReference type="Gene3D" id="3.50.50.60">
    <property type="entry name" value="FAD/NAD(P)-binding domain"/>
    <property type="match status" value="2"/>
</dbReference>
<keyword evidence="3" id="KW-0285">Flavoprotein</keyword>
<dbReference type="PANTHER" id="PTHR10632">
    <property type="entry name" value="SULFIDE:QUINONE OXIDOREDUCTASE"/>
    <property type="match status" value="1"/>
</dbReference>
<dbReference type="AlphaFoldDB" id="A0A443RHI1"/>
<dbReference type="GO" id="GO:0070224">
    <property type="term" value="F:sulfide:quinone oxidoreductase activity"/>
    <property type="evidence" value="ECO:0007669"/>
    <property type="project" value="TreeGrafter"/>
</dbReference>
<comment type="catalytic activity">
    <reaction evidence="10">
        <text>ubiquinone-10 + hydrogen sulfide + glutathione + H(+) = S-sulfanylglutathione + ubiquinol-10</text>
        <dbReference type="Rhea" id="RHEA:62608"/>
        <dbReference type="ChEBI" id="CHEBI:15378"/>
        <dbReference type="ChEBI" id="CHEBI:29919"/>
        <dbReference type="ChEBI" id="CHEBI:46245"/>
        <dbReference type="ChEBI" id="CHEBI:57925"/>
        <dbReference type="ChEBI" id="CHEBI:58905"/>
        <dbReference type="ChEBI" id="CHEBI:64183"/>
    </reaction>
    <physiologicalReaction direction="left-to-right" evidence="10">
        <dbReference type="Rhea" id="RHEA:62609"/>
    </physiologicalReaction>
</comment>
<dbReference type="GO" id="GO:0005739">
    <property type="term" value="C:mitochondrion"/>
    <property type="evidence" value="ECO:0007669"/>
    <property type="project" value="UniProtKB-SubCell"/>
</dbReference>
<evidence type="ECO:0000313" key="17">
    <source>
        <dbReference type="EMBL" id="RWS14732.1"/>
    </source>
</evidence>
<evidence type="ECO:0000256" key="13">
    <source>
        <dbReference type="ARBA" id="ARBA00060891"/>
    </source>
</evidence>
<comment type="similarity">
    <text evidence="13">Belongs to the SQRD family.</text>
</comment>
<keyword evidence="4" id="KW-0874">Quinone</keyword>
<keyword evidence="8" id="KW-0496">Mitochondrion</keyword>
<sequence length="439" mass="49646">MVITLSKSSPLLRKAYCAFHFARNVSQSYKLVVAGGGTAGLSVSNCFSRILGKGNVALIEPKNVNFRYFSIIMFQTRFALQVHYYQPLWTFVGGGIKDVKESERPIRNFIPPHCEWIQNSVKEFLPDENAVKLSDNSTINYEYLVVAIGIEMDLDRIKGLKEALNTEGVCSNYMVDTVTKTWKCIQNFKEGNAIFTFPNTPIKCAGAPQKIMYLADDYFRKTNKRDKANIIYNSSLGVIFGAPKYAQSLNEIVKKRNITVNYKHNLIEIKPQTKEAIFEKLETGEKVPFKYDMIHVTPPQKPPAVLKPLADSAGFVNVDKETLQHTKYSNIFSLGDCSNLPTSKTAAAVAAESGVLVENLNAFMNKSPMKRKYTGYTSCPLITSYNTCILAEFDYNLQPLETFPIDQGKERTSMYYMTKDAIPFIYWNLLTRCLYYGVD</sequence>
<evidence type="ECO:0000256" key="8">
    <source>
        <dbReference type="ARBA" id="ARBA00023128"/>
    </source>
</evidence>
<evidence type="ECO:0000256" key="7">
    <source>
        <dbReference type="ARBA" id="ARBA00023002"/>
    </source>
</evidence>
<evidence type="ECO:0000256" key="3">
    <source>
        <dbReference type="ARBA" id="ARBA00022630"/>
    </source>
</evidence>
<proteinExistence type="inferred from homology"/>
<keyword evidence="7" id="KW-0560">Oxidoreductase</keyword>
<keyword evidence="6" id="KW-0809">Transit peptide</keyword>
<gene>
    <name evidence="17" type="ORF">B4U79_06115</name>
</gene>
<dbReference type="GO" id="GO:0071949">
    <property type="term" value="F:FAD binding"/>
    <property type="evidence" value="ECO:0007669"/>
    <property type="project" value="TreeGrafter"/>
</dbReference>
<evidence type="ECO:0000256" key="15">
    <source>
        <dbReference type="ARBA" id="ARBA00070160"/>
    </source>
</evidence>
<organism evidence="17 18">
    <name type="scientific">Dinothrombium tinctorium</name>
    <dbReference type="NCBI Taxonomy" id="1965070"/>
    <lineage>
        <taxon>Eukaryota</taxon>
        <taxon>Metazoa</taxon>
        <taxon>Ecdysozoa</taxon>
        <taxon>Arthropoda</taxon>
        <taxon>Chelicerata</taxon>
        <taxon>Arachnida</taxon>
        <taxon>Acari</taxon>
        <taxon>Acariformes</taxon>
        <taxon>Trombidiformes</taxon>
        <taxon>Prostigmata</taxon>
        <taxon>Anystina</taxon>
        <taxon>Parasitengona</taxon>
        <taxon>Trombidioidea</taxon>
        <taxon>Trombidiidae</taxon>
        <taxon>Dinothrombium</taxon>
    </lineage>
</organism>
<dbReference type="FunFam" id="3.50.50.60:FF:000034">
    <property type="entry name" value="sulfide:quinone oxidoreductase, mitochondrial"/>
    <property type="match status" value="1"/>
</dbReference>
<comment type="cofactor">
    <cofactor evidence="1">
        <name>FAD</name>
        <dbReference type="ChEBI" id="CHEBI:57692"/>
    </cofactor>
</comment>
<evidence type="ECO:0000256" key="6">
    <source>
        <dbReference type="ARBA" id="ARBA00022946"/>
    </source>
</evidence>
<comment type="function">
    <text evidence="12">Catalyzes the oxidation of hydrogen sulfide with the help of a quinone, such as ubiquinone-10, giving rise to thiosulfate and ultimately to sulfane (molecular sulfur) atoms. Requires an additional electron acceptor; can use sulfite, sulfide or cyanide (in vitro). It is believed the in vivo electron acceptor is glutathione.</text>
</comment>